<feature type="domain" description="WAP" evidence="1">
    <location>
        <begin position="11"/>
        <end position="58"/>
    </location>
</feature>
<evidence type="ECO:0000313" key="3">
    <source>
        <dbReference type="Proteomes" id="UP000694552"/>
    </source>
</evidence>
<sequence>GEGPGALRSPARAKRGFCPRLDPDRVTMCLVECGSDRECRGSEKCCSMGCHVRCVQPVLGKGGWGGLAGLGGCSQGRPPL</sequence>
<accession>A0A8C8E544</accession>
<name>A0A8C8E544_9STRI</name>
<reference evidence="2" key="2">
    <citation type="submission" date="2025-09" db="UniProtKB">
        <authorList>
            <consortium name="Ensembl"/>
        </authorList>
    </citation>
    <scope>IDENTIFICATION</scope>
</reference>
<dbReference type="GO" id="GO:0030414">
    <property type="term" value="F:peptidase inhibitor activity"/>
    <property type="evidence" value="ECO:0007669"/>
    <property type="project" value="InterPro"/>
</dbReference>
<dbReference type="InterPro" id="IPR008197">
    <property type="entry name" value="WAP_dom"/>
</dbReference>
<evidence type="ECO:0000259" key="1">
    <source>
        <dbReference type="PROSITE" id="PS51390"/>
    </source>
</evidence>
<evidence type="ECO:0000313" key="2">
    <source>
        <dbReference type="Ensembl" id="ENSOSUP00000001833.1"/>
    </source>
</evidence>
<dbReference type="SUPFAM" id="SSF57256">
    <property type="entry name" value="Elafin-like"/>
    <property type="match status" value="1"/>
</dbReference>
<dbReference type="Ensembl" id="ENSOSUT00000001871.1">
    <property type="protein sequence ID" value="ENSOSUP00000001833.1"/>
    <property type="gene ID" value="ENSOSUG00000001334.1"/>
</dbReference>
<dbReference type="PROSITE" id="PS51390">
    <property type="entry name" value="WAP"/>
    <property type="match status" value="1"/>
</dbReference>
<dbReference type="Proteomes" id="UP000694552">
    <property type="component" value="Unplaced"/>
</dbReference>
<protein>
    <recommendedName>
        <fullName evidence="1">WAP domain-containing protein</fullName>
    </recommendedName>
</protein>
<organism evidence="2 3">
    <name type="scientific">Otus sunia</name>
    <name type="common">Oriental scops-owl</name>
    <dbReference type="NCBI Taxonomy" id="257818"/>
    <lineage>
        <taxon>Eukaryota</taxon>
        <taxon>Metazoa</taxon>
        <taxon>Chordata</taxon>
        <taxon>Craniata</taxon>
        <taxon>Vertebrata</taxon>
        <taxon>Euteleostomi</taxon>
        <taxon>Archelosauria</taxon>
        <taxon>Archosauria</taxon>
        <taxon>Dinosauria</taxon>
        <taxon>Saurischia</taxon>
        <taxon>Theropoda</taxon>
        <taxon>Coelurosauria</taxon>
        <taxon>Aves</taxon>
        <taxon>Neognathae</taxon>
        <taxon>Neoaves</taxon>
        <taxon>Telluraves</taxon>
        <taxon>Strigiformes</taxon>
        <taxon>Strigidae</taxon>
        <taxon>Otus</taxon>
    </lineage>
</organism>
<dbReference type="GO" id="GO:0005576">
    <property type="term" value="C:extracellular region"/>
    <property type="evidence" value="ECO:0007669"/>
    <property type="project" value="InterPro"/>
</dbReference>
<dbReference type="Gene3D" id="4.10.75.10">
    <property type="entry name" value="Elafin-like"/>
    <property type="match status" value="1"/>
</dbReference>
<dbReference type="Pfam" id="PF00095">
    <property type="entry name" value="WAP"/>
    <property type="match status" value="1"/>
</dbReference>
<reference evidence="2" key="1">
    <citation type="submission" date="2025-08" db="UniProtKB">
        <authorList>
            <consortium name="Ensembl"/>
        </authorList>
    </citation>
    <scope>IDENTIFICATION</scope>
</reference>
<keyword evidence="3" id="KW-1185">Reference proteome</keyword>
<dbReference type="PRINTS" id="PR00003">
    <property type="entry name" value="4DISULPHCORE"/>
</dbReference>
<dbReference type="SMART" id="SM00217">
    <property type="entry name" value="WAP"/>
    <property type="match status" value="1"/>
</dbReference>
<dbReference type="InterPro" id="IPR036645">
    <property type="entry name" value="Elafin-like_sf"/>
</dbReference>
<dbReference type="AlphaFoldDB" id="A0A8C8E544"/>
<proteinExistence type="predicted"/>